<sequence length="114" mass="12353">MAPSVEALIGIVGLFVGLPPSVLVIWHCFRRLRHPSTDLEDAILVDDTEREPPARRAELRSNSYGMTYIARAETLLLLSGGVDGQIWEPGEASFPSMYSQASPAFNARLGLGGV</sequence>
<protein>
    <submittedName>
        <fullName evidence="2">Uncharacterized protein</fullName>
    </submittedName>
</protein>
<feature type="transmembrane region" description="Helical" evidence="1">
    <location>
        <begin position="6"/>
        <end position="29"/>
    </location>
</feature>
<gene>
    <name evidence="2" type="ORF">B0J12DRAFT_122982</name>
</gene>
<reference evidence="2 3" key="1">
    <citation type="journal article" date="2021" name="Nat. Commun.">
        <title>Genetic determinants of endophytism in the Arabidopsis root mycobiome.</title>
        <authorList>
            <person name="Mesny F."/>
            <person name="Miyauchi S."/>
            <person name="Thiergart T."/>
            <person name="Pickel B."/>
            <person name="Atanasova L."/>
            <person name="Karlsson M."/>
            <person name="Huettel B."/>
            <person name="Barry K.W."/>
            <person name="Haridas S."/>
            <person name="Chen C."/>
            <person name="Bauer D."/>
            <person name="Andreopoulos W."/>
            <person name="Pangilinan J."/>
            <person name="LaButti K."/>
            <person name="Riley R."/>
            <person name="Lipzen A."/>
            <person name="Clum A."/>
            <person name="Drula E."/>
            <person name="Henrissat B."/>
            <person name="Kohler A."/>
            <person name="Grigoriev I.V."/>
            <person name="Martin F.M."/>
            <person name="Hacquard S."/>
        </authorList>
    </citation>
    <scope>NUCLEOTIDE SEQUENCE [LARGE SCALE GENOMIC DNA]</scope>
    <source>
        <strain evidence="2 3">MPI-SDFR-AT-0080</strain>
    </source>
</reference>
<proteinExistence type="predicted"/>
<comment type="caution">
    <text evidence="2">The sequence shown here is derived from an EMBL/GenBank/DDBJ whole genome shotgun (WGS) entry which is preliminary data.</text>
</comment>
<keyword evidence="1" id="KW-0812">Transmembrane</keyword>
<keyword evidence="1" id="KW-0472">Membrane</keyword>
<dbReference type="EMBL" id="JAGTJR010000016">
    <property type="protein sequence ID" value="KAH7047453.1"/>
    <property type="molecule type" value="Genomic_DNA"/>
</dbReference>
<organism evidence="2 3">
    <name type="scientific">Macrophomina phaseolina</name>
    <dbReference type="NCBI Taxonomy" id="35725"/>
    <lineage>
        <taxon>Eukaryota</taxon>
        <taxon>Fungi</taxon>
        <taxon>Dikarya</taxon>
        <taxon>Ascomycota</taxon>
        <taxon>Pezizomycotina</taxon>
        <taxon>Dothideomycetes</taxon>
        <taxon>Dothideomycetes incertae sedis</taxon>
        <taxon>Botryosphaeriales</taxon>
        <taxon>Botryosphaeriaceae</taxon>
        <taxon>Macrophomina</taxon>
    </lineage>
</organism>
<keyword evidence="1" id="KW-1133">Transmembrane helix</keyword>
<evidence type="ECO:0000256" key="1">
    <source>
        <dbReference type="SAM" id="Phobius"/>
    </source>
</evidence>
<keyword evidence="3" id="KW-1185">Reference proteome</keyword>
<dbReference type="Proteomes" id="UP000774617">
    <property type="component" value="Unassembled WGS sequence"/>
</dbReference>
<name>A0ABQ8G7S0_9PEZI</name>
<accession>A0ABQ8G7S0</accession>
<evidence type="ECO:0000313" key="2">
    <source>
        <dbReference type="EMBL" id="KAH7047453.1"/>
    </source>
</evidence>
<evidence type="ECO:0000313" key="3">
    <source>
        <dbReference type="Proteomes" id="UP000774617"/>
    </source>
</evidence>